<dbReference type="EMBL" id="LT670849">
    <property type="protein sequence ID" value="SHN66139.1"/>
    <property type="molecule type" value="Genomic_DNA"/>
</dbReference>
<reference evidence="2" key="1">
    <citation type="submission" date="2016-11" db="EMBL/GenBank/DDBJ databases">
        <authorList>
            <person name="Varghese N."/>
            <person name="Submissions S."/>
        </authorList>
    </citation>
    <scope>NUCLEOTIDE SEQUENCE [LARGE SCALE GENOMIC DNA]</scope>
    <source>
        <strain evidence="2">GAS401</strain>
    </source>
</reference>
<name>A0A1M7T602_9BRAD</name>
<accession>A0A1M7T602</accession>
<dbReference type="Proteomes" id="UP000184096">
    <property type="component" value="Chromosome I"/>
</dbReference>
<evidence type="ECO:0000313" key="2">
    <source>
        <dbReference type="Proteomes" id="UP000184096"/>
    </source>
</evidence>
<organism evidence="1 2">
    <name type="scientific">Bradyrhizobium erythrophlei</name>
    <dbReference type="NCBI Taxonomy" id="1437360"/>
    <lineage>
        <taxon>Bacteria</taxon>
        <taxon>Pseudomonadati</taxon>
        <taxon>Pseudomonadota</taxon>
        <taxon>Alphaproteobacteria</taxon>
        <taxon>Hyphomicrobiales</taxon>
        <taxon>Nitrobacteraceae</taxon>
        <taxon>Bradyrhizobium</taxon>
    </lineage>
</organism>
<protein>
    <submittedName>
        <fullName evidence="1">Uncharacterized protein</fullName>
    </submittedName>
</protein>
<sequence>MLQGSGFAPSANFRASAGPLAWRFGGLFGQKFFEKLQGIGANCPGNCDELYNVDPPLAALIFGNKGLRPPELRGQCLLANAGFMSRCDKNLDEAAIFRGFEGFLHDRRASESAAGNLIPKTDYPKTGY</sequence>
<keyword evidence="2" id="KW-1185">Reference proteome</keyword>
<dbReference type="AlphaFoldDB" id="A0A1M7T602"/>
<gene>
    <name evidence="1" type="ORF">SAMN05444170_0858</name>
</gene>
<proteinExistence type="predicted"/>
<evidence type="ECO:0000313" key="1">
    <source>
        <dbReference type="EMBL" id="SHN66139.1"/>
    </source>
</evidence>